<feature type="transmembrane region" description="Helical" evidence="1">
    <location>
        <begin position="172"/>
        <end position="191"/>
    </location>
</feature>
<feature type="transmembrane region" description="Helical" evidence="1">
    <location>
        <begin position="36"/>
        <end position="56"/>
    </location>
</feature>
<keyword evidence="1" id="KW-1133">Transmembrane helix</keyword>
<keyword evidence="1" id="KW-0472">Membrane</keyword>
<feature type="transmembrane region" description="Helical" evidence="1">
    <location>
        <begin position="145"/>
        <end position="166"/>
    </location>
</feature>
<proteinExistence type="predicted"/>
<dbReference type="Proteomes" id="UP000241954">
    <property type="component" value="Unassembled WGS sequence"/>
</dbReference>
<gene>
    <name evidence="2" type="ORF">C9I88_13310</name>
</gene>
<accession>A0A2T3MJD3</accession>
<protein>
    <submittedName>
        <fullName evidence="2">Uncharacterized protein</fullName>
    </submittedName>
</protein>
<dbReference type="EMBL" id="PYLW01000014">
    <property type="protein sequence ID" value="PSV95631.1"/>
    <property type="molecule type" value="Genomic_DNA"/>
</dbReference>
<dbReference type="RefSeq" id="WP_107237572.1">
    <property type="nucleotide sequence ID" value="NZ_PYLW01000014.1"/>
</dbReference>
<keyword evidence="1" id="KW-0812">Transmembrane</keyword>
<evidence type="ECO:0000313" key="3">
    <source>
        <dbReference type="Proteomes" id="UP000241954"/>
    </source>
</evidence>
<reference evidence="2 3" key="1">
    <citation type="submission" date="2018-01" db="EMBL/GenBank/DDBJ databases">
        <title>Whole genome sequencing of Histamine producing bacteria.</title>
        <authorList>
            <person name="Butler K."/>
        </authorList>
    </citation>
    <scope>NUCLEOTIDE SEQUENCE [LARGE SCALE GENOMIC DNA]</scope>
    <source>
        <strain evidence="2 3">NCIMB 13481</strain>
    </source>
</reference>
<organism evidence="2 3">
    <name type="scientific">Photobacterium iliopiscarium</name>
    <dbReference type="NCBI Taxonomy" id="56192"/>
    <lineage>
        <taxon>Bacteria</taxon>
        <taxon>Pseudomonadati</taxon>
        <taxon>Pseudomonadota</taxon>
        <taxon>Gammaproteobacteria</taxon>
        <taxon>Vibrionales</taxon>
        <taxon>Vibrionaceae</taxon>
        <taxon>Photobacterium</taxon>
    </lineage>
</organism>
<dbReference type="AlphaFoldDB" id="A0A2T3MJD3"/>
<evidence type="ECO:0000313" key="2">
    <source>
        <dbReference type="EMBL" id="PSV95631.1"/>
    </source>
</evidence>
<feature type="transmembrane region" description="Helical" evidence="1">
    <location>
        <begin position="12"/>
        <end position="30"/>
    </location>
</feature>
<evidence type="ECO:0000256" key="1">
    <source>
        <dbReference type="SAM" id="Phobius"/>
    </source>
</evidence>
<name>A0A2T3MJD3_9GAMM</name>
<sequence>MQNLKDQNKLSLAALTGMPLLIIFVLEVGISETKSVIDYVTGVGFVALAVTLLVLLSDVIPQSLKNKIVFLRLWNELPGHRCDRLCFADPRLEKNELQTTWEHVFGGEICESERNALWYRHIYKPVMDEPQVQSAHLKFLLYRDVTASSFVILSILIVWSVSGVQLPYLGTIHPWAIVIEATFLLCTLICAQTYGKRLVVNATAIRTAT</sequence>
<comment type="caution">
    <text evidence="2">The sequence shown here is derived from an EMBL/GenBank/DDBJ whole genome shotgun (WGS) entry which is preliminary data.</text>
</comment>